<dbReference type="GO" id="GO:0006825">
    <property type="term" value="P:copper ion transport"/>
    <property type="evidence" value="ECO:0007669"/>
    <property type="project" value="InterPro"/>
</dbReference>
<protein>
    <recommendedName>
        <fullName evidence="7">Copper resistance protein D domain-containing protein</fullName>
    </recommendedName>
</protein>
<feature type="transmembrane region" description="Helical" evidence="6">
    <location>
        <begin position="186"/>
        <end position="211"/>
    </location>
</feature>
<keyword evidence="5 6" id="KW-0472">Membrane</keyword>
<feature type="transmembrane region" description="Helical" evidence="6">
    <location>
        <begin position="12"/>
        <end position="39"/>
    </location>
</feature>
<evidence type="ECO:0000313" key="8">
    <source>
        <dbReference type="EMBL" id="AGI69202.1"/>
    </source>
</evidence>
<feature type="transmembrane region" description="Helical" evidence="6">
    <location>
        <begin position="51"/>
        <end position="72"/>
    </location>
</feature>
<name>M9RAI0_9RHOB</name>
<dbReference type="PANTHER" id="PTHR34820">
    <property type="entry name" value="INNER MEMBRANE PROTEIN YEBZ"/>
    <property type="match status" value="1"/>
</dbReference>
<dbReference type="PANTHER" id="PTHR34820:SF4">
    <property type="entry name" value="INNER MEMBRANE PROTEIN YEBZ"/>
    <property type="match status" value="1"/>
</dbReference>
<gene>
    <name evidence="8" type="ORF">OAN307_c37460</name>
</gene>
<feature type="transmembrane region" description="Helical" evidence="6">
    <location>
        <begin position="272"/>
        <end position="293"/>
    </location>
</feature>
<reference evidence="8 9" key="1">
    <citation type="journal article" date="2013" name="PLoS ONE">
        <title>Poles Apart: Arctic and Antarctic Octadecabacter strains Share High Genome Plasticity and a New Type of Xanthorhodopsin.</title>
        <authorList>
            <person name="Vollmers J."/>
            <person name="Voget S."/>
            <person name="Dietrich S."/>
            <person name="Gollnow K."/>
            <person name="Smits M."/>
            <person name="Meyer K."/>
            <person name="Brinkhoff T."/>
            <person name="Simon M."/>
            <person name="Daniel R."/>
        </authorList>
    </citation>
    <scope>NUCLEOTIDE SEQUENCE [LARGE SCALE GENOMIC DNA]</scope>
    <source>
        <strain evidence="8 9">307</strain>
    </source>
</reference>
<dbReference type="eggNOG" id="COG1276">
    <property type="taxonomic scope" value="Bacteria"/>
</dbReference>
<dbReference type="AlphaFoldDB" id="M9RAI0"/>
<evidence type="ECO:0000256" key="4">
    <source>
        <dbReference type="ARBA" id="ARBA00022989"/>
    </source>
</evidence>
<sequence>MFGLTGLAPIDGWALASIISKATGYGAALLAMGGPMFVLTFQKVPEDVLRLTRQIAIGAVIIGLAVLTLQFGVRAARISGMGFAGATDTMMLGLIWDSPLGTAALWRGVGLTLILAIVLKGAIGLVTSAMGAVLIATSYTFIGHSLGDPRWLLAGLLIVHLLAAAFWVAALAPLHRAVGGTDGAIILHRFGIIASLTVGLLVVVGTTFAWFMTGSVAALLGTAYGWTLLLKLLLVTGLMGIAALNKWRLVPALVAGETSAARSLRRSIRAEIFVVVIILIITATLTVVTTPPVNL</sequence>
<evidence type="ECO:0000256" key="6">
    <source>
        <dbReference type="SAM" id="Phobius"/>
    </source>
</evidence>
<dbReference type="InterPro" id="IPR032694">
    <property type="entry name" value="CopC/D"/>
</dbReference>
<keyword evidence="3 6" id="KW-0812">Transmembrane</keyword>
<comment type="subcellular location">
    <subcellularLocation>
        <location evidence="1">Cell membrane</location>
        <topology evidence="1">Multi-pass membrane protein</topology>
    </subcellularLocation>
</comment>
<dbReference type="Pfam" id="PF05425">
    <property type="entry name" value="CopD"/>
    <property type="match status" value="1"/>
</dbReference>
<dbReference type="OrthoDB" id="8478277at2"/>
<keyword evidence="2" id="KW-1003">Cell membrane</keyword>
<organism evidence="8 9">
    <name type="scientific">Octadecabacter antarcticus 307</name>
    <dbReference type="NCBI Taxonomy" id="391626"/>
    <lineage>
        <taxon>Bacteria</taxon>
        <taxon>Pseudomonadati</taxon>
        <taxon>Pseudomonadota</taxon>
        <taxon>Alphaproteobacteria</taxon>
        <taxon>Rhodobacterales</taxon>
        <taxon>Roseobacteraceae</taxon>
        <taxon>Octadecabacter</taxon>
    </lineage>
</organism>
<evidence type="ECO:0000256" key="2">
    <source>
        <dbReference type="ARBA" id="ARBA00022475"/>
    </source>
</evidence>
<accession>M9RAI0</accession>
<keyword evidence="4 6" id="KW-1133">Transmembrane helix</keyword>
<dbReference type="GO" id="GO:0005886">
    <property type="term" value="C:plasma membrane"/>
    <property type="evidence" value="ECO:0007669"/>
    <property type="project" value="UniProtKB-SubCell"/>
</dbReference>
<feature type="transmembrane region" description="Helical" evidence="6">
    <location>
        <begin position="108"/>
        <end position="139"/>
    </location>
</feature>
<dbReference type="HOGENOM" id="CLU_080181_0_0_5"/>
<feature type="domain" description="Copper resistance protein D" evidence="7">
    <location>
        <begin position="186"/>
        <end position="285"/>
    </location>
</feature>
<evidence type="ECO:0000256" key="5">
    <source>
        <dbReference type="ARBA" id="ARBA00023136"/>
    </source>
</evidence>
<evidence type="ECO:0000256" key="1">
    <source>
        <dbReference type="ARBA" id="ARBA00004651"/>
    </source>
</evidence>
<dbReference type="KEGG" id="oat:OAN307_c37460"/>
<evidence type="ECO:0000259" key="7">
    <source>
        <dbReference type="Pfam" id="PF05425"/>
    </source>
</evidence>
<dbReference type="Proteomes" id="UP000005307">
    <property type="component" value="Chromosome"/>
</dbReference>
<dbReference type="InterPro" id="IPR008457">
    <property type="entry name" value="Cu-R_CopD_dom"/>
</dbReference>
<keyword evidence="9" id="KW-1185">Reference proteome</keyword>
<evidence type="ECO:0000256" key="3">
    <source>
        <dbReference type="ARBA" id="ARBA00022692"/>
    </source>
</evidence>
<feature type="transmembrane region" description="Helical" evidence="6">
    <location>
        <begin position="223"/>
        <end position="244"/>
    </location>
</feature>
<feature type="transmembrane region" description="Helical" evidence="6">
    <location>
        <begin position="151"/>
        <end position="174"/>
    </location>
</feature>
<dbReference type="EMBL" id="CP003740">
    <property type="protein sequence ID" value="AGI69202.1"/>
    <property type="molecule type" value="Genomic_DNA"/>
</dbReference>
<dbReference type="STRING" id="391626.OAN307_c37460"/>
<proteinExistence type="predicted"/>
<evidence type="ECO:0000313" key="9">
    <source>
        <dbReference type="Proteomes" id="UP000005307"/>
    </source>
</evidence>